<comment type="similarity">
    <text evidence="2">Belongs to the bacterial secretin family. GSP D subfamily.</text>
</comment>
<dbReference type="GO" id="GO:0015628">
    <property type="term" value="P:protein secretion by the type II secretion system"/>
    <property type="evidence" value="ECO:0007669"/>
    <property type="project" value="InterPro"/>
</dbReference>
<evidence type="ECO:0000256" key="2">
    <source>
        <dbReference type="ARBA" id="ARBA00006980"/>
    </source>
</evidence>
<evidence type="ECO:0000256" key="5">
    <source>
        <dbReference type="ARBA" id="ARBA00022729"/>
    </source>
</evidence>
<feature type="domain" description="NolW-like" evidence="13">
    <location>
        <begin position="338"/>
        <end position="451"/>
    </location>
</feature>
<dbReference type="NCBIfam" id="TIGR02517">
    <property type="entry name" value="type_II_gspD"/>
    <property type="match status" value="1"/>
</dbReference>
<keyword evidence="4" id="KW-0812">Transmembrane</keyword>
<dbReference type="OrthoDB" id="9775455at2"/>
<dbReference type="InterPro" id="IPR050810">
    <property type="entry name" value="Bact_Secretion_Sys_Channel"/>
</dbReference>
<evidence type="ECO:0000256" key="3">
    <source>
        <dbReference type="ARBA" id="ARBA00022448"/>
    </source>
</evidence>
<dbReference type="Gene3D" id="3.55.50.30">
    <property type="match status" value="1"/>
</dbReference>
<evidence type="ECO:0000256" key="6">
    <source>
        <dbReference type="ARBA" id="ARBA00022927"/>
    </source>
</evidence>
<dbReference type="PRINTS" id="PR00811">
    <property type="entry name" value="BCTERIALGSPD"/>
</dbReference>
<keyword evidence="3 9" id="KW-0813">Transport</keyword>
<feature type="chain" id="PRO_5011745953" evidence="11">
    <location>
        <begin position="20"/>
        <end position="735"/>
    </location>
</feature>
<dbReference type="GO" id="GO:0015627">
    <property type="term" value="C:type II protein secretion system complex"/>
    <property type="evidence" value="ECO:0007669"/>
    <property type="project" value="InterPro"/>
</dbReference>
<comment type="subcellular location">
    <subcellularLocation>
        <location evidence="1 9">Cell outer membrane</location>
    </subcellularLocation>
</comment>
<sequence>MLIKRYIPMALFCQTLWIAGCATPPNPPEPLTALELARMGIVPTDDPNKTQGSPIVELSAPAPSPLREVNQTGALPDWPDRQAQGLDLSQLDSNATIELNFEQGELRQVIETIASALEISTVIDPSIADKVTLRTAPENKLKREDLWPLLQLLLVDAGVSMERKGNVYHFKKEGLGAGLPGTIGEASSVLGRNSAEVLQITPLRYIAADAAINVLTPLLQPTGRVLSLPSLNIIGIIATPDRIERVNQLLKIIDADPFRHRGMRLFRLQNSKAAEVQADLDKILQAMSGNNIPIAYQVLSLERINALLVIAPPNSGFKEVEMWVNILDERSEESTEQVFIYNVRNLDAKDLASTLSSVFESDQDEDRLGQTEETTEETTPVSSFFQTENGVTIVENTPSPTPNATPTGAVSAQLMVKVTADEKTNSLIVRATPRDYRQLLETIRILDRAPKEVMVNVVIAEVTLNEATQHGVDWQGILGNDRGTVGFNTSPPGGNLPANVSASTDNTTISVGGLTGFTLNYLSGGLNALLNLITQNSDVRVLSRPSVLVRNNEEARIEVGSREPIPGATNVTSTGQLVNSGPQYESVGVILSVEPRINDDGIINLKISQEISSLGPTRSGNPSFDQRKVQTLVVVRNGTPIVIGGLIQDRYNNSQEGIPGLNRIPLFGDTLFSSRTKNYQRTELVLIMVPEIVNPELDNSPIVQQFKARMKAIGDLLNREIFYLYGLDRLRVENP</sequence>
<evidence type="ECO:0000256" key="11">
    <source>
        <dbReference type="SAM" id="SignalP"/>
    </source>
</evidence>
<keyword evidence="8" id="KW-0998">Cell outer membrane</keyword>
<evidence type="ECO:0000256" key="8">
    <source>
        <dbReference type="ARBA" id="ARBA00023237"/>
    </source>
</evidence>
<dbReference type="Gene3D" id="3.30.1370.120">
    <property type="match status" value="3"/>
</dbReference>
<evidence type="ECO:0000313" key="15">
    <source>
        <dbReference type="Proteomes" id="UP000194798"/>
    </source>
</evidence>
<accession>A0A251X616</accession>
<evidence type="ECO:0000256" key="10">
    <source>
        <dbReference type="SAM" id="MobiDB-lite"/>
    </source>
</evidence>
<feature type="domain" description="NolW-like" evidence="13">
    <location>
        <begin position="199"/>
        <end position="256"/>
    </location>
</feature>
<evidence type="ECO:0000256" key="4">
    <source>
        <dbReference type="ARBA" id="ARBA00022452"/>
    </source>
</evidence>
<dbReference type="RefSeq" id="WP_086488634.1">
    <property type="nucleotide sequence ID" value="NZ_MSLT01000018.1"/>
</dbReference>
<dbReference type="InterPro" id="IPR038591">
    <property type="entry name" value="NolW-like_sf"/>
</dbReference>
<dbReference type="Proteomes" id="UP000194798">
    <property type="component" value="Unassembled WGS sequence"/>
</dbReference>
<keyword evidence="7" id="KW-0472">Membrane</keyword>
<evidence type="ECO:0000256" key="9">
    <source>
        <dbReference type="RuleBase" id="RU004004"/>
    </source>
</evidence>
<dbReference type="Pfam" id="PF00263">
    <property type="entry name" value="Secretin"/>
    <property type="match status" value="1"/>
</dbReference>
<dbReference type="EMBL" id="MSLT01000018">
    <property type="protein sequence ID" value="OUD13186.1"/>
    <property type="molecule type" value="Genomic_DNA"/>
</dbReference>
<dbReference type="InterPro" id="IPR005644">
    <property type="entry name" value="NolW-like"/>
</dbReference>
<keyword evidence="15" id="KW-1185">Reference proteome</keyword>
<keyword evidence="4" id="KW-1134">Transmembrane beta strand</keyword>
<feature type="signal peptide" evidence="11">
    <location>
        <begin position="1"/>
        <end position="19"/>
    </location>
</feature>
<evidence type="ECO:0000259" key="13">
    <source>
        <dbReference type="Pfam" id="PF03958"/>
    </source>
</evidence>
<feature type="domain" description="Type II/III secretion system secretin-like" evidence="12">
    <location>
        <begin position="534"/>
        <end position="693"/>
    </location>
</feature>
<evidence type="ECO:0000256" key="1">
    <source>
        <dbReference type="ARBA" id="ARBA00004442"/>
    </source>
</evidence>
<evidence type="ECO:0000259" key="12">
    <source>
        <dbReference type="Pfam" id="PF00263"/>
    </source>
</evidence>
<dbReference type="InterPro" id="IPR001775">
    <property type="entry name" value="GspD/PilQ"/>
</dbReference>
<dbReference type="GO" id="GO:0009279">
    <property type="term" value="C:cell outer membrane"/>
    <property type="evidence" value="ECO:0007669"/>
    <property type="project" value="UniProtKB-SubCell"/>
</dbReference>
<keyword evidence="5 11" id="KW-0732">Signal</keyword>
<feature type="region of interest" description="Disordered" evidence="10">
    <location>
        <begin position="358"/>
        <end position="382"/>
    </location>
</feature>
<dbReference type="PANTHER" id="PTHR30332">
    <property type="entry name" value="PROBABLE GENERAL SECRETION PATHWAY PROTEIN D"/>
    <property type="match status" value="1"/>
</dbReference>
<comment type="caution">
    <text evidence="14">The sequence shown here is derived from an EMBL/GenBank/DDBJ whole genome shotgun (WGS) entry which is preliminary data.</text>
</comment>
<protein>
    <submittedName>
        <fullName evidence="14">Type II secretion system protein GspD</fullName>
    </submittedName>
</protein>
<organism evidence="14 15">
    <name type="scientific">Thioflexithrix psekupsensis</name>
    <dbReference type="NCBI Taxonomy" id="1570016"/>
    <lineage>
        <taxon>Bacteria</taxon>
        <taxon>Pseudomonadati</taxon>
        <taxon>Pseudomonadota</taxon>
        <taxon>Gammaproteobacteria</taxon>
        <taxon>Thiotrichales</taxon>
        <taxon>Thioflexithrix</taxon>
    </lineage>
</organism>
<reference evidence="14 15" key="1">
    <citation type="submission" date="2016-12" db="EMBL/GenBank/DDBJ databases">
        <title>Thioflexothrix psekupsii D3 genome sequencing and assembly.</title>
        <authorList>
            <person name="Fomenkov A."/>
            <person name="Vincze T."/>
            <person name="Grabovich M."/>
            <person name="Anton B.P."/>
            <person name="Dubinina G."/>
            <person name="Orlova M."/>
            <person name="Belousova E."/>
            <person name="Roberts R.J."/>
        </authorList>
    </citation>
    <scope>NUCLEOTIDE SEQUENCE [LARGE SCALE GENOMIC DNA]</scope>
    <source>
        <strain evidence="14">D3</strain>
    </source>
</reference>
<evidence type="ECO:0000256" key="7">
    <source>
        <dbReference type="ARBA" id="ARBA00023136"/>
    </source>
</evidence>
<gene>
    <name evidence="14" type="ORF">TPSD3_11125</name>
</gene>
<proteinExistence type="inferred from homology"/>
<dbReference type="AlphaFoldDB" id="A0A251X616"/>
<keyword evidence="6" id="KW-0653">Protein transport</keyword>
<dbReference type="InterPro" id="IPR013356">
    <property type="entry name" value="T2SS_GspD"/>
</dbReference>
<dbReference type="PANTHER" id="PTHR30332:SF25">
    <property type="entry name" value="SECRETIN XPSD"/>
    <property type="match status" value="1"/>
</dbReference>
<dbReference type="PROSITE" id="PS51257">
    <property type="entry name" value="PROKAR_LIPOPROTEIN"/>
    <property type="match status" value="1"/>
</dbReference>
<dbReference type="InterPro" id="IPR004846">
    <property type="entry name" value="T2SS/T3SS_dom"/>
</dbReference>
<name>A0A251X616_9GAMM</name>
<evidence type="ECO:0000313" key="14">
    <source>
        <dbReference type="EMBL" id="OUD13186.1"/>
    </source>
</evidence>
<dbReference type="Pfam" id="PF03958">
    <property type="entry name" value="Secretin_N"/>
    <property type="match status" value="2"/>
</dbReference>